<feature type="region of interest" description="Disordered" evidence="1">
    <location>
        <begin position="1"/>
        <end position="104"/>
    </location>
</feature>
<feature type="region of interest" description="Disordered" evidence="1">
    <location>
        <begin position="366"/>
        <end position="400"/>
    </location>
</feature>
<dbReference type="EMBL" id="CU928170">
    <property type="protein sequence ID" value="CAR23990.1"/>
    <property type="molecule type" value="Genomic_DNA"/>
</dbReference>
<gene>
    <name evidence="2" type="ordered locus">KLTH0F05082g</name>
</gene>
<evidence type="ECO:0000313" key="2">
    <source>
        <dbReference type="EMBL" id="CAR23990.1"/>
    </source>
</evidence>
<dbReference type="HOGENOM" id="CLU_285457_0_0_1"/>
<feature type="compositionally biased region" description="Low complexity" evidence="1">
    <location>
        <begin position="17"/>
        <end position="30"/>
    </location>
</feature>
<dbReference type="eggNOG" id="ENOG502QSDX">
    <property type="taxonomic scope" value="Eukaryota"/>
</dbReference>
<dbReference type="SUPFAM" id="SSF57850">
    <property type="entry name" value="RING/U-box"/>
    <property type="match status" value="1"/>
</dbReference>
<dbReference type="OrthoDB" id="299997at2759"/>
<dbReference type="Proteomes" id="UP000002036">
    <property type="component" value="Chromosome F"/>
</dbReference>
<dbReference type="STRING" id="559295.C5DKI9"/>
<dbReference type="RefSeq" id="XP_002554427.1">
    <property type="nucleotide sequence ID" value="XM_002554381.1"/>
</dbReference>
<evidence type="ECO:0000313" key="3">
    <source>
        <dbReference type="Proteomes" id="UP000002036"/>
    </source>
</evidence>
<dbReference type="InParanoid" id="C5DKI9"/>
<dbReference type="AlphaFoldDB" id="C5DKI9"/>
<sequence length="1082" mass="121381">MQATTPISETRLKKVHTPPSRGSSSPSSLRSTKKKSGGVMNRVNLKFRALSSSSLPSPSRLAPEERPRIVHASSQRVPTENDHYFWPSNLPAAKPMTNTRKRRNTPAPLTLSQITPHATPQKQHGIKDATPKLESPMDFRHSTNSSTDNASWVTASTFNPRRRLNFELQGNFESPLDDSLTIERSSRSPWEDLYPDSESPTYASQLRSNMSKLSGPKNYTSNKCSICSEDLMFTLSGEKLIELSCNHQCHFNCYLVTFEALLPKSSFPQCRICTTASKPKSEDVMSEITAKILTSEAQGNDKTFMEQGGKQQRAIFERSDGNDVRPQTIFPITQNTPKENIYLQDLRTPREQLIKSAQVSCEGFKDHFSTQSTPRSKFSKFSSSDSFRTPSSTSQSEWHRSDFELDRPHVNIIPQLSKFSIKENSRQAIAQYVMSTYTPKHPAIAKGVEDYKNLIRKEVQSHVQSGFDYKPEMGALETFDILCYSEDEEVWVNVNAFLFSECLVFVQEDNLVGHILKNQISEMHQLDSHTLILNLKSKSLPEIFLCCPDDPSITRKWTYYLRQVYLTRGGEHVPLSQLTSNNWNFLPQKLIKKVRIPSETGFEDNDLSGTFALQEKTKLKLILCVSVVNCHPELHTNNEHLLSLKAKIKQTVDSLSSQDLLGLVLVGRDGCGNVGAFGTFFGMVGKDWDGWEDIIESLEVYDNNAVFANDSWELNAMLQTSRKLMCTVEQDESFLQQLVIIGNDYPGNMPRTIEDDFQVARLQSNVSLSLQKFRFSVHQYFTCNSRLLLSDIIEGYFYNVKCEGLNTLEEIRPDSLVQQLRKKAAKSFAVTLGTLDPNLAQFHAVERNGQLCKLPGLCTEVTMEIGALAPGEARNLIFEIEIDVQNLKHLLKNTSASNQPALLHYNATWHNGSRRLVFSGCSLGCEFKLGNVSTALPPTDALRDPPQSGHDANDECEILEVMLAPPLSASRDSLFATRHVELIAIETLRSALAQFPYHTHVLLNQLVPMIFCISRSCVCNDASYHTRVSTVKPLPQLVEQLCADIQEIAARSVSGNGADRALSRWEMARMTAALACGTYGAP</sequence>
<proteinExistence type="predicted"/>
<keyword evidence="3" id="KW-1185">Reference proteome</keyword>
<dbReference type="FunCoup" id="C5DKI9">
    <property type="interactions" value="261"/>
</dbReference>
<dbReference type="GeneID" id="8292625"/>
<dbReference type="OMA" id="SSPECEY"/>
<reference evidence="2 3" key="1">
    <citation type="journal article" date="2009" name="Genome Res.">
        <title>Comparative genomics of protoploid Saccharomycetaceae.</title>
        <authorList>
            <consortium name="The Genolevures Consortium"/>
            <person name="Souciet J.-L."/>
            <person name="Dujon B."/>
            <person name="Gaillardin C."/>
            <person name="Johnston M."/>
            <person name="Baret P.V."/>
            <person name="Cliften P."/>
            <person name="Sherman D.J."/>
            <person name="Weissenbach J."/>
            <person name="Westhof E."/>
            <person name="Wincker P."/>
            <person name="Jubin C."/>
            <person name="Poulain J."/>
            <person name="Barbe V."/>
            <person name="Segurens B."/>
            <person name="Artiguenave F."/>
            <person name="Anthouard V."/>
            <person name="Vacherie B."/>
            <person name="Val M.-E."/>
            <person name="Fulton R.S."/>
            <person name="Minx P."/>
            <person name="Wilson R."/>
            <person name="Durrens P."/>
            <person name="Jean G."/>
            <person name="Marck C."/>
            <person name="Martin T."/>
            <person name="Nikolski M."/>
            <person name="Rolland T."/>
            <person name="Seret M.-L."/>
            <person name="Casaregola S."/>
            <person name="Despons L."/>
            <person name="Fairhead C."/>
            <person name="Fischer G."/>
            <person name="Lafontaine I."/>
            <person name="Leh V."/>
            <person name="Lemaire M."/>
            <person name="de Montigny J."/>
            <person name="Neuveglise C."/>
            <person name="Thierry A."/>
            <person name="Blanc-Lenfle I."/>
            <person name="Bleykasten C."/>
            <person name="Diffels J."/>
            <person name="Fritsch E."/>
            <person name="Frangeul L."/>
            <person name="Goeffon A."/>
            <person name="Jauniaux N."/>
            <person name="Kachouri-Lafond R."/>
            <person name="Payen C."/>
            <person name="Potier S."/>
            <person name="Pribylova L."/>
            <person name="Ozanne C."/>
            <person name="Richard G.-F."/>
            <person name="Sacerdot C."/>
            <person name="Straub M.-L."/>
            <person name="Talla E."/>
        </authorList>
    </citation>
    <scope>NUCLEOTIDE SEQUENCE [LARGE SCALE GENOMIC DNA]</scope>
    <source>
        <strain evidence="3">ATCC 56472 / CBS 6340 / NRRL Y-8284</strain>
    </source>
</reference>
<protein>
    <submittedName>
        <fullName evidence="2">KLTH0F05082p</fullName>
    </submittedName>
</protein>
<organism evidence="2 3">
    <name type="scientific">Lachancea thermotolerans (strain ATCC 56472 / CBS 6340 / NRRL Y-8284)</name>
    <name type="common">Yeast</name>
    <name type="synonym">Kluyveromyces thermotolerans</name>
    <dbReference type="NCBI Taxonomy" id="559295"/>
    <lineage>
        <taxon>Eukaryota</taxon>
        <taxon>Fungi</taxon>
        <taxon>Dikarya</taxon>
        <taxon>Ascomycota</taxon>
        <taxon>Saccharomycotina</taxon>
        <taxon>Saccharomycetes</taxon>
        <taxon>Saccharomycetales</taxon>
        <taxon>Saccharomycetaceae</taxon>
        <taxon>Lachancea</taxon>
    </lineage>
</organism>
<name>C5DKI9_LACTC</name>
<feature type="compositionally biased region" description="Low complexity" evidence="1">
    <location>
        <begin position="48"/>
        <end position="61"/>
    </location>
</feature>
<evidence type="ECO:0000256" key="1">
    <source>
        <dbReference type="SAM" id="MobiDB-lite"/>
    </source>
</evidence>
<feature type="compositionally biased region" description="Polar residues" evidence="1">
    <location>
        <begin position="111"/>
        <end position="122"/>
    </location>
</feature>
<feature type="region of interest" description="Disordered" evidence="1">
    <location>
        <begin position="111"/>
        <end position="130"/>
    </location>
</feature>
<feature type="compositionally biased region" description="Low complexity" evidence="1">
    <location>
        <begin position="372"/>
        <end position="396"/>
    </location>
</feature>
<dbReference type="KEGG" id="lth:KLTH0F05082g"/>
<accession>C5DKI9</accession>